<evidence type="ECO:0000313" key="3">
    <source>
        <dbReference type="Proteomes" id="UP001500067"/>
    </source>
</evidence>
<sequence length="182" mass="20311">MRPIKNILFGVLVALSVSFVAFYSTSCSKDQCGAVTCQNKGVCFQGVCNCIYLGTGGPNCEHVYRDMFSGLYEGHAPIDTVGDSTHALFFRPSDDTLNREYMVVFWQDTLRQSLVKLPIKLYNYSTSGSNFKVVDSDNMNVIDYYAYSGTGTISVNTVSMRLVSVDTDGVKRVFEFNNYIKK</sequence>
<feature type="signal peptide" evidence="1">
    <location>
        <begin position="1"/>
        <end position="23"/>
    </location>
</feature>
<evidence type="ECO:0000256" key="1">
    <source>
        <dbReference type="SAM" id="SignalP"/>
    </source>
</evidence>
<evidence type="ECO:0000313" key="2">
    <source>
        <dbReference type="EMBL" id="GAA4465367.1"/>
    </source>
</evidence>
<organism evidence="2 3">
    <name type="scientific">Nemorincola caseinilytica</name>
    <dbReference type="NCBI Taxonomy" id="2054315"/>
    <lineage>
        <taxon>Bacteria</taxon>
        <taxon>Pseudomonadati</taxon>
        <taxon>Bacteroidota</taxon>
        <taxon>Chitinophagia</taxon>
        <taxon>Chitinophagales</taxon>
        <taxon>Chitinophagaceae</taxon>
        <taxon>Nemorincola</taxon>
    </lineage>
</organism>
<dbReference type="EMBL" id="BAABFA010000010">
    <property type="protein sequence ID" value="GAA4465367.1"/>
    <property type="molecule type" value="Genomic_DNA"/>
</dbReference>
<protein>
    <recommendedName>
        <fullName evidence="4">EGF-like domain-containing protein</fullName>
    </recommendedName>
</protein>
<keyword evidence="1" id="KW-0732">Signal</keyword>
<comment type="caution">
    <text evidence="2">The sequence shown here is derived from an EMBL/GenBank/DDBJ whole genome shotgun (WGS) entry which is preliminary data.</text>
</comment>
<dbReference type="Proteomes" id="UP001500067">
    <property type="component" value="Unassembled WGS sequence"/>
</dbReference>
<reference evidence="3" key="1">
    <citation type="journal article" date="2019" name="Int. J. Syst. Evol. Microbiol.">
        <title>The Global Catalogue of Microorganisms (GCM) 10K type strain sequencing project: providing services to taxonomists for standard genome sequencing and annotation.</title>
        <authorList>
            <consortium name="The Broad Institute Genomics Platform"/>
            <consortium name="The Broad Institute Genome Sequencing Center for Infectious Disease"/>
            <person name="Wu L."/>
            <person name="Ma J."/>
        </authorList>
    </citation>
    <scope>NUCLEOTIDE SEQUENCE [LARGE SCALE GENOMIC DNA]</scope>
    <source>
        <strain evidence="3">JCM 32105</strain>
    </source>
</reference>
<accession>A0ABP8ND61</accession>
<feature type="chain" id="PRO_5046453788" description="EGF-like domain-containing protein" evidence="1">
    <location>
        <begin position="24"/>
        <end position="182"/>
    </location>
</feature>
<name>A0ABP8ND61_9BACT</name>
<gene>
    <name evidence="2" type="ORF">GCM10023093_17440</name>
</gene>
<proteinExistence type="predicted"/>
<evidence type="ECO:0008006" key="4">
    <source>
        <dbReference type="Google" id="ProtNLM"/>
    </source>
</evidence>
<dbReference type="RefSeq" id="WP_345081691.1">
    <property type="nucleotide sequence ID" value="NZ_BAABFA010000010.1"/>
</dbReference>
<keyword evidence="3" id="KW-1185">Reference proteome</keyword>